<reference evidence="2 3" key="1">
    <citation type="submission" date="2023-05" db="EMBL/GenBank/DDBJ databases">
        <title>Comparative genomics reveals the evidence of polycyclic aromatic hydrocarbons degradation in moderately halophilic genus Pontibacillus.</title>
        <authorList>
            <person name="Yang H."/>
            <person name="Qian Z."/>
        </authorList>
    </citation>
    <scope>NUCLEOTIDE SEQUENCE [LARGE SCALE GENOMIC DNA]</scope>
    <source>
        <strain evidence="3">HN14</strain>
    </source>
</reference>
<dbReference type="InterPro" id="IPR051396">
    <property type="entry name" value="Bact_Antivir_Def_Nuclease"/>
</dbReference>
<evidence type="ECO:0000313" key="2">
    <source>
        <dbReference type="EMBL" id="WIF99374.1"/>
    </source>
</evidence>
<organism evidence="2 3">
    <name type="scientific">Pontibacillus chungwhensis</name>
    <dbReference type="NCBI Taxonomy" id="265426"/>
    <lineage>
        <taxon>Bacteria</taxon>
        <taxon>Bacillati</taxon>
        <taxon>Bacillota</taxon>
        <taxon>Bacilli</taxon>
        <taxon>Bacillales</taxon>
        <taxon>Bacillaceae</taxon>
        <taxon>Pontibacillus</taxon>
    </lineage>
</organism>
<protein>
    <submittedName>
        <fullName evidence="2">AAA family ATPase</fullName>
    </submittedName>
</protein>
<name>A0ABY8V3G1_9BACI</name>
<dbReference type="InterPro" id="IPR027417">
    <property type="entry name" value="P-loop_NTPase"/>
</dbReference>
<dbReference type="Proteomes" id="UP001236652">
    <property type="component" value="Chromosome"/>
</dbReference>
<accession>A0ABY8V3G1</accession>
<proteinExistence type="predicted"/>
<gene>
    <name evidence="2" type="ORF">QNI29_06870</name>
</gene>
<dbReference type="RefSeq" id="WP_231418011.1">
    <property type="nucleotide sequence ID" value="NZ_CP126446.1"/>
</dbReference>
<dbReference type="PANTHER" id="PTHR43581">
    <property type="entry name" value="ATP/GTP PHOSPHATASE"/>
    <property type="match status" value="1"/>
</dbReference>
<dbReference type="SUPFAM" id="SSF52540">
    <property type="entry name" value="P-loop containing nucleoside triphosphate hydrolases"/>
    <property type="match status" value="1"/>
</dbReference>
<dbReference type="InterPro" id="IPR041685">
    <property type="entry name" value="AAA_GajA/Old/RecF-like"/>
</dbReference>
<dbReference type="EMBL" id="CP126446">
    <property type="protein sequence ID" value="WIF99374.1"/>
    <property type="molecule type" value="Genomic_DNA"/>
</dbReference>
<dbReference type="Pfam" id="PF13175">
    <property type="entry name" value="AAA_15"/>
    <property type="match status" value="1"/>
</dbReference>
<keyword evidence="3" id="KW-1185">Reference proteome</keyword>
<sequence>MNISNIKVNNYRNLKEVDIDTNEVVVFIGDNNSGKSNLLRAITLPFMNHEIGSINKNLGWQDINSETKQDYYSFIDAHLDEIKDDKCNLDQFISHIPSVSVEVTFTPQELAEEYYVRNWTTSLDTITPTFTIRYEYNVEDPKDLLRHISDILQNVDSIDNLKMNLLPIEFYKYQTIIPSTNEKVSFTDLSYFKYNALAAERDDFSNKASQLGSKSLVSLLHSKMNSDDKKKVEKSYETFFKDLKDISSLEEVFNWQDSSELENAKDFFEKITLLPNIPTMNSLLNNVRLGYGDEFLNAQGLGYRNLIYLFVMLNSLSVESDVALNILTIEEPEAHLSVSNEQLLASFINTTMSNNKQLQLFISTHSSEFLNKLELSNVSIVSEGKTFALKNELDADHLDYLAKKPNLDFLKFLYSRNCILVEGPTEEMLIKSYLSTQTDQLNDIEVISLHKGFRDMLDIWLRVNKDTEYKIGIIRDYDNQPKAQKDHEVYNQYSNIYVTTTQEYTLEPEFVGTGDNFDKLKAYFTTEHGWENVDTKEELSEKWKHAKTDTMLHFCRDIGTDALKDIEMPNHISEVIKFLKTGDKS</sequence>
<feature type="domain" description="Endonuclease GajA/Old nuclease/RecF-like AAA" evidence="1">
    <location>
        <begin position="1"/>
        <end position="369"/>
    </location>
</feature>
<evidence type="ECO:0000313" key="3">
    <source>
        <dbReference type="Proteomes" id="UP001236652"/>
    </source>
</evidence>
<dbReference type="Gene3D" id="3.40.50.300">
    <property type="entry name" value="P-loop containing nucleotide triphosphate hydrolases"/>
    <property type="match status" value="1"/>
</dbReference>
<evidence type="ECO:0000259" key="1">
    <source>
        <dbReference type="Pfam" id="PF13175"/>
    </source>
</evidence>
<dbReference type="PANTHER" id="PTHR43581:SF4">
    <property type="entry name" value="ATP_GTP PHOSPHATASE"/>
    <property type="match status" value="1"/>
</dbReference>